<dbReference type="Gene3D" id="3.40.50.1010">
    <property type="entry name" value="5'-nuclease"/>
    <property type="match status" value="1"/>
</dbReference>
<accession>A0ABS9Q320</accession>
<evidence type="ECO:0000256" key="3">
    <source>
        <dbReference type="ARBA" id="ARBA00022722"/>
    </source>
</evidence>
<dbReference type="PANTHER" id="PTHR33653:SF1">
    <property type="entry name" value="RIBONUCLEASE VAPC2"/>
    <property type="match status" value="1"/>
</dbReference>
<feature type="binding site" evidence="8">
    <location>
        <position position="97"/>
    </location>
    <ligand>
        <name>Mg(2+)</name>
        <dbReference type="ChEBI" id="CHEBI:18420"/>
    </ligand>
</feature>
<evidence type="ECO:0000256" key="7">
    <source>
        <dbReference type="ARBA" id="ARBA00038093"/>
    </source>
</evidence>
<feature type="binding site" evidence="8">
    <location>
        <position position="8"/>
    </location>
    <ligand>
        <name>Mg(2+)</name>
        <dbReference type="ChEBI" id="CHEBI:18420"/>
    </ligand>
</feature>
<keyword evidence="6 8" id="KW-0460">Magnesium</keyword>
<evidence type="ECO:0000256" key="8">
    <source>
        <dbReference type="HAMAP-Rule" id="MF_00265"/>
    </source>
</evidence>
<comment type="cofactor">
    <cofactor evidence="1 8">
        <name>Mg(2+)</name>
        <dbReference type="ChEBI" id="CHEBI:18420"/>
    </cofactor>
</comment>
<sequence>MTAAGLLDTSVWIAGEVGRPVTAEALPERSYVSVITVAEIEAGVLAAGDVETRAARMATATALAMVEALPVDEAVAREWARMRVLLRDAGRRVNVNDLWIAATARANDLPVYTQDDDFDVLGEVCGIRVVRV</sequence>
<evidence type="ECO:0000313" key="10">
    <source>
        <dbReference type="EMBL" id="MCG7322264.1"/>
    </source>
</evidence>
<dbReference type="HAMAP" id="MF_00265">
    <property type="entry name" value="VapC_Nob1"/>
    <property type="match status" value="1"/>
</dbReference>
<evidence type="ECO:0000313" key="11">
    <source>
        <dbReference type="Proteomes" id="UP001521931"/>
    </source>
</evidence>
<name>A0ABS9Q320_9MICO</name>
<gene>
    <name evidence="8" type="primary">vapC</name>
    <name evidence="10" type="ORF">MHL29_10250</name>
</gene>
<dbReference type="InterPro" id="IPR029060">
    <property type="entry name" value="PIN-like_dom_sf"/>
</dbReference>
<dbReference type="Pfam" id="PF01850">
    <property type="entry name" value="PIN"/>
    <property type="match status" value="1"/>
</dbReference>
<dbReference type="EC" id="3.1.-.-" evidence="8"/>
<proteinExistence type="inferred from homology"/>
<keyword evidence="5 8" id="KW-0378">Hydrolase</keyword>
<dbReference type="InterPro" id="IPR022907">
    <property type="entry name" value="VapC_family"/>
</dbReference>
<dbReference type="InterPro" id="IPR002716">
    <property type="entry name" value="PIN_dom"/>
</dbReference>
<comment type="function">
    <text evidence="8">Toxic component of a toxin-antitoxin (TA) system. An RNase.</text>
</comment>
<evidence type="ECO:0000256" key="2">
    <source>
        <dbReference type="ARBA" id="ARBA00022649"/>
    </source>
</evidence>
<evidence type="ECO:0000259" key="9">
    <source>
        <dbReference type="Pfam" id="PF01850"/>
    </source>
</evidence>
<feature type="domain" description="PIN" evidence="9">
    <location>
        <begin position="6"/>
        <end position="122"/>
    </location>
</feature>
<keyword evidence="11" id="KW-1185">Reference proteome</keyword>
<dbReference type="PANTHER" id="PTHR33653">
    <property type="entry name" value="RIBONUCLEASE VAPC2"/>
    <property type="match status" value="1"/>
</dbReference>
<dbReference type="Proteomes" id="UP001521931">
    <property type="component" value="Unassembled WGS sequence"/>
</dbReference>
<keyword evidence="3 8" id="KW-0540">Nuclease</keyword>
<comment type="caution">
    <text evidence="10">The sequence shown here is derived from an EMBL/GenBank/DDBJ whole genome shotgun (WGS) entry which is preliminary data.</text>
</comment>
<dbReference type="EMBL" id="JAKRCV010000030">
    <property type="protein sequence ID" value="MCG7322264.1"/>
    <property type="molecule type" value="Genomic_DNA"/>
</dbReference>
<organism evidence="10 11">
    <name type="scientific">Arsenicicoccus bolidensis</name>
    <dbReference type="NCBI Taxonomy" id="229480"/>
    <lineage>
        <taxon>Bacteria</taxon>
        <taxon>Bacillati</taxon>
        <taxon>Actinomycetota</taxon>
        <taxon>Actinomycetes</taxon>
        <taxon>Micrococcales</taxon>
        <taxon>Intrasporangiaceae</taxon>
        <taxon>Arsenicicoccus</taxon>
    </lineage>
</organism>
<keyword evidence="4 8" id="KW-0479">Metal-binding</keyword>
<protein>
    <recommendedName>
        <fullName evidence="8">Ribonuclease VapC</fullName>
        <shortName evidence="8">RNase VapC</shortName>
        <ecNumber evidence="8">3.1.-.-</ecNumber>
    </recommendedName>
    <alternativeName>
        <fullName evidence="8">Toxin VapC</fullName>
    </alternativeName>
</protein>
<dbReference type="SUPFAM" id="SSF88723">
    <property type="entry name" value="PIN domain-like"/>
    <property type="match status" value="1"/>
</dbReference>
<comment type="similarity">
    <text evidence="7 8">Belongs to the PINc/VapC protein family.</text>
</comment>
<evidence type="ECO:0000256" key="4">
    <source>
        <dbReference type="ARBA" id="ARBA00022723"/>
    </source>
</evidence>
<keyword evidence="8" id="KW-0800">Toxin</keyword>
<dbReference type="RefSeq" id="WP_051274071.1">
    <property type="nucleotide sequence ID" value="NZ_DAMCTM010000002.1"/>
</dbReference>
<evidence type="ECO:0000256" key="1">
    <source>
        <dbReference type="ARBA" id="ARBA00001946"/>
    </source>
</evidence>
<evidence type="ECO:0000256" key="6">
    <source>
        <dbReference type="ARBA" id="ARBA00022842"/>
    </source>
</evidence>
<dbReference type="InterPro" id="IPR050556">
    <property type="entry name" value="Type_II_TA_system_RNase"/>
</dbReference>
<evidence type="ECO:0000256" key="5">
    <source>
        <dbReference type="ARBA" id="ARBA00022801"/>
    </source>
</evidence>
<reference evidence="10 11" key="1">
    <citation type="submission" date="2022-02" db="EMBL/GenBank/DDBJ databases">
        <title>Uncovering new skin microbiome diversity through culturing and metagenomics.</title>
        <authorList>
            <person name="Conlan S."/>
            <person name="Deming C."/>
            <person name="Nisc Comparative Sequencing Program N."/>
            <person name="Segre J.A."/>
        </authorList>
    </citation>
    <scope>NUCLEOTIDE SEQUENCE [LARGE SCALE GENOMIC DNA]</scope>
    <source>
        <strain evidence="10 11">ACRQZ</strain>
    </source>
</reference>
<keyword evidence="2 8" id="KW-1277">Toxin-antitoxin system</keyword>